<proteinExistence type="predicted"/>
<reference evidence="2" key="1">
    <citation type="submission" date="2024-06" db="EMBL/GenBank/DDBJ databases">
        <authorList>
            <person name="Yerushalmy O."/>
            <person name="Alkalay-Oren S."/>
            <person name="Coppenhagn-Glazer S."/>
            <person name="Hazan R."/>
        </authorList>
    </citation>
    <scope>NUCLEOTIDE SEQUENCE</scope>
</reference>
<evidence type="ECO:0000313" key="2">
    <source>
        <dbReference type="EMBL" id="XCH45316.1"/>
    </source>
</evidence>
<accession>A0AAU8GT96</accession>
<feature type="region of interest" description="Disordered" evidence="1">
    <location>
        <begin position="14"/>
        <end position="46"/>
    </location>
</feature>
<sequence length="63" mass="7036">MRMLMVIRPPVCLSTEPTNAGDQHQGQHPLPHTSSQLPSPPGKRGIHARPWRRFAAICSFSCF</sequence>
<name>A0AAU8GT96_9VIRU</name>
<organism evidence="2">
    <name type="scientific">Pseudomonas phage PACT201</name>
    <dbReference type="NCBI Taxonomy" id="3230130"/>
    <lineage>
        <taxon>Viruses</taxon>
    </lineage>
</organism>
<evidence type="ECO:0000256" key="1">
    <source>
        <dbReference type="SAM" id="MobiDB-lite"/>
    </source>
</evidence>
<protein>
    <submittedName>
        <fullName evidence="2">Uncharacterized protein</fullName>
    </submittedName>
</protein>
<dbReference type="EMBL" id="PP931175">
    <property type="protein sequence ID" value="XCH45316.1"/>
    <property type="molecule type" value="Genomic_DNA"/>
</dbReference>
<feature type="compositionally biased region" description="Polar residues" evidence="1">
    <location>
        <begin position="15"/>
        <end position="37"/>
    </location>
</feature>